<protein>
    <submittedName>
        <fullName evidence="3">LysM repeat protein</fullName>
    </submittedName>
</protein>
<dbReference type="InterPro" id="IPR036779">
    <property type="entry name" value="LysM_dom_sf"/>
</dbReference>
<dbReference type="OrthoDB" id="5244690at2"/>
<dbReference type="Gene3D" id="3.10.350.10">
    <property type="entry name" value="LysM domain"/>
    <property type="match status" value="1"/>
</dbReference>
<dbReference type="SMART" id="SM00257">
    <property type="entry name" value="LysM"/>
    <property type="match status" value="1"/>
</dbReference>
<evidence type="ECO:0000313" key="4">
    <source>
        <dbReference type="Proteomes" id="UP000315133"/>
    </source>
</evidence>
<dbReference type="PANTHER" id="PTHR34700">
    <property type="entry name" value="POTASSIUM BINDING PROTEIN KBP"/>
    <property type="match status" value="1"/>
</dbReference>
<comment type="caution">
    <text evidence="3">The sequence shown here is derived from an EMBL/GenBank/DDBJ whole genome shotgun (WGS) entry which is preliminary data.</text>
</comment>
<dbReference type="SUPFAM" id="SSF54106">
    <property type="entry name" value="LysM domain"/>
    <property type="match status" value="1"/>
</dbReference>
<feature type="region of interest" description="Disordered" evidence="1">
    <location>
        <begin position="1"/>
        <end position="93"/>
    </location>
</feature>
<proteinExistence type="predicted"/>
<organism evidence="3 4">
    <name type="scientific">Ornithinimicrobium humiphilum</name>
    <dbReference type="NCBI Taxonomy" id="125288"/>
    <lineage>
        <taxon>Bacteria</taxon>
        <taxon>Bacillati</taxon>
        <taxon>Actinomycetota</taxon>
        <taxon>Actinomycetes</taxon>
        <taxon>Micrococcales</taxon>
        <taxon>Ornithinimicrobiaceae</taxon>
        <taxon>Ornithinimicrobium</taxon>
    </lineage>
</organism>
<dbReference type="Proteomes" id="UP000315133">
    <property type="component" value="Unassembled WGS sequence"/>
</dbReference>
<dbReference type="CDD" id="cd00118">
    <property type="entry name" value="LysM"/>
    <property type="match status" value="1"/>
</dbReference>
<feature type="compositionally biased region" description="Low complexity" evidence="1">
    <location>
        <begin position="47"/>
        <end position="65"/>
    </location>
</feature>
<dbReference type="EMBL" id="VFPU01000001">
    <property type="protein sequence ID" value="TQM97440.1"/>
    <property type="molecule type" value="Genomic_DNA"/>
</dbReference>
<dbReference type="PANTHER" id="PTHR34700:SF4">
    <property type="entry name" value="PHAGE-LIKE ELEMENT PBSX PROTEIN XKDP"/>
    <property type="match status" value="1"/>
</dbReference>
<accession>A0A543KQT7</accession>
<feature type="region of interest" description="Disordered" evidence="1">
    <location>
        <begin position="114"/>
        <end position="137"/>
    </location>
</feature>
<evidence type="ECO:0000259" key="2">
    <source>
        <dbReference type="PROSITE" id="PS51782"/>
    </source>
</evidence>
<dbReference type="InterPro" id="IPR018392">
    <property type="entry name" value="LysM"/>
</dbReference>
<name>A0A543KQT7_9MICO</name>
<dbReference type="AlphaFoldDB" id="A0A543KQT7"/>
<feature type="domain" description="LysM" evidence="2">
    <location>
        <begin position="90"/>
        <end position="134"/>
    </location>
</feature>
<feature type="compositionally biased region" description="Basic and acidic residues" evidence="1">
    <location>
        <begin position="12"/>
        <end position="31"/>
    </location>
</feature>
<sequence>MEEGSIGVGFFDRVKDALTGADRARREREQESGAEQAPRASVERAPAEAAAGGPTPAGTTGPVAGDVAQAAVEESAGREAGPGPASDDAGTHTVVRGDTLAAVAERHGVDRDRLAEANGIDNPDLIYPGQVLRLPRD</sequence>
<gene>
    <name evidence="3" type="ORF">FB476_2350</name>
</gene>
<evidence type="ECO:0000256" key="1">
    <source>
        <dbReference type="SAM" id="MobiDB-lite"/>
    </source>
</evidence>
<dbReference type="InterPro" id="IPR052196">
    <property type="entry name" value="Bact_Kbp"/>
</dbReference>
<dbReference type="Pfam" id="PF01476">
    <property type="entry name" value="LysM"/>
    <property type="match status" value="1"/>
</dbReference>
<keyword evidence="4" id="KW-1185">Reference proteome</keyword>
<evidence type="ECO:0000313" key="3">
    <source>
        <dbReference type="EMBL" id="TQM97440.1"/>
    </source>
</evidence>
<dbReference type="PROSITE" id="PS51782">
    <property type="entry name" value="LYSM"/>
    <property type="match status" value="1"/>
</dbReference>
<reference evidence="3 4" key="1">
    <citation type="submission" date="2019-06" db="EMBL/GenBank/DDBJ databases">
        <title>Sequencing the genomes of 1000 actinobacteria strains.</title>
        <authorList>
            <person name="Klenk H.-P."/>
        </authorList>
    </citation>
    <scope>NUCLEOTIDE SEQUENCE [LARGE SCALE GENOMIC DNA]</scope>
    <source>
        <strain evidence="3 4">DSM 12362</strain>
    </source>
</reference>